<dbReference type="SUPFAM" id="SSF50447">
    <property type="entry name" value="Translation proteins"/>
    <property type="match status" value="1"/>
</dbReference>
<sequence length="548" mass="61155">MQTRQIESNLSLLEGYLHKGTVCIKLEEYWTARDKSRFVNLIKECDRFIVEESYTIHIKMSLQKILSKKRIKKETYIQSLESCQFDKVKSVGDAILQALKYQTILPYPDAKTNPKTCKDHEVDIMHFSIGSAILGRVYGGIGTFHVGCVETGILKLGMVVMFGPIGLSTEVKSVEMHYESLKEVFEAILGQTGVDNEKGSVATPSTLCGMASFLVPKLSVVNKEIPKEPKFLNNGEMRTVAQKNHHTRFFHAHAQDNTAFIDQVLFDKTACNKKLKKMKRENIFNNLYVSWIIVIVVILFVLVVGYFSFEANNLMALYIKIVKCICMNILRLCMFLKNIFVHKSGGTEGSGSGDMIQCYSVPNLGFASFTKPRFPITELGANRFPQRFRKSISFSYQLPLSKLEARGISQAMEVVEGSEGSKGSSPPMKLLFVEMGVGYDQHGQNITAAAMRACRDAISSNSIPAFRRGSIPGVSFEQMKLQIKLGVPHSLQKSLDIEKVKSVFPYGKILNVEVVDGGLICSSGVHVEEMGDKNDDCYIVNAAVYVGY</sequence>
<dbReference type="Gene3D" id="3.30.1330.20">
    <property type="entry name" value="Tubulin/FtsZ, C-terminal domain"/>
    <property type="match status" value="1"/>
</dbReference>
<dbReference type="PANTHER" id="PTHR34784">
    <property type="entry name" value="50S RIBOSOMAL PROTEIN L34"/>
    <property type="match status" value="1"/>
</dbReference>
<dbReference type="PANTHER" id="PTHR34784:SF1">
    <property type="entry name" value="50S RIBOSOMAL PROTEIN L34"/>
    <property type="match status" value="1"/>
</dbReference>
<keyword evidence="3" id="KW-0812">Transmembrane</keyword>
<accession>A0AAN9R9G2</accession>
<dbReference type="NCBIfam" id="TIGR02058">
    <property type="entry name" value="lin0512_fam"/>
    <property type="match status" value="1"/>
</dbReference>
<comment type="caution">
    <text evidence="4">The sequence shown here is derived from an EMBL/GenBank/DDBJ whole genome shotgun (WGS) entry which is preliminary data.</text>
</comment>
<dbReference type="AlphaFoldDB" id="A0AAN9R9G2"/>
<keyword evidence="2" id="KW-0342">GTP-binding</keyword>
<protein>
    <submittedName>
        <fullName evidence="4">Uncharacterized protein</fullName>
    </submittedName>
</protein>
<organism evidence="4 5">
    <name type="scientific">Canavalia gladiata</name>
    <name type="common">Sword bean</name>
    <name type="synonym">Dolichos gladiatus</name>
    <dbReference type="NCBI Taxonomy" id="3824"/>
    <lineage>
        <taxon>Eukaryota</taxon>
        <taxon>Viridiplantae</taxon>
        <taxon>Streptophyta</taxon>
        <taxon>Embryophyta</taxon>
        <taxon>Tracheophyta</taxon>
        <taxon>Spermatophyta</taxon>
        <taxon>Magnoliopsida</taxon>
        <taxon>eudicotyledons</taxon>
        <taxon>Gunneridae</taxon>
        <taxon>Pentapetalae</taxon>
        <taxon>rosids</taxon>
        <taxon>fabids</taxon>
        <taxon>Fabales</taxon>
        <taxon>Fabaceae</taxon>
        <taxon>Papilionoideae</taxon>
        <taxon>50 kb inversion clade</taxon>
        <taxon>NPAAA clade</taxon>
        <taxon>indigoferoid/millettioid clade</taxon>
        <taxon>Phaseoleae</taxon>
        <taxon>Canavalia</taxon>
    </lineage>
</organism>
<name>A0AAN9R9G2_CANGL</name>
<dbReference type="InterPro" id="IPR009000">
    <property type="entry name" value="Transl_B-barrel_sf"/>
</dbReference>
<dbReference type="GO" id="GO:0005525">
    <property type="term" value="F:GTP binding"/>
    <property type="evidence" value="ECO:0007669"/>
    <property type="project" value="UniProtKB-KW"/>
</dbReference>
<dbReference type="InterPro" id="IPR037103">
    <property type="entry name" value="Tubulin/FtsZ-like_C"/>
</dbReference>
<dbReference type="InterPro" id="IPR011719">
    <property type="entry name" value="CHP02058"/>
</dbReference>
<evidence type="ECO:0000256" key="1">
    <source>
        <dbReference type="ARBA" id="ARBA00022741"/>
    </source>
</evidence>
<dbReference type="Proteomes" id="UP001367508">
    <property type="component" value="Unassembled WGS sequence"/>
</dbReference>
<dbReference type="Pfam" id="PF09585">
    <property type="entry name" value="Lin0512_fam"/>
    <property type="match status" value="1"/>
</dbReference>
<keyword evidence="3" id="KW-0472">Membrane</keyword>
<evidence type="ECO:0000313" key="4">
    <source>
        <dbReference type="EMBL" id="KAK7362734.1"/>
    </source>
</evidence>
<evidence type="ECO:0000256" key="3">
    <source>
        <dbReference type="SAM" id="Phobius"/>
    </source>
</evidence>
<dbReference type="EMBL" id="JAYMYQ010000001">
    <property type="protein sequence ID" value="KAK7362734.1"/>
    <property type="molecule type" value="Genomic_DNA"/>
</dbReference>
<keyword evidence="1" id="KW-0547">Nucleotide-binding</keyword>
<keyword evidence="5" id="KW-1185">Reference proteome</keyword>
<reference evidence="4 5" key="1">
    <citation type="submission" date="2024-01" db="EMBL/GenBank/DDBJ databases">
        <title>The genomes of 5 underutilized Papilionoideae crops provide insights into root nodulation and disease resistanc.</title>
        <authorList>
            <person name="Jiang F."/>
        </authorList>
    </citation>
    <scope>NUCLEOTIDE SEQUENCE [LARGE SCALE GENOMIC DNA]</scope>
    <source>
        <strain evidence="4">LVBAO_FW01</strain>
        <tissue evidence="4">Leaves</tissue>
    </source>
</reference>
<feature type="transmembrane region" description="Helical" evidence="3">
    <location>
        <begin position="283"/>
        <end position="309"/>
    </location>
</feature>
<gene>
    <name evidence="4" type="ORF">VNO77_04855</name>
</gene>
<evidence type="ECO:0000313" key="5">
    <source>
        <dbReference type="Proteomes" id="UP001367508"/>
    </source>
</evidence>
<dbReference type="Gene3D" id="2.40.30.10">
    <property type="entry name" value="Translation factors"/>
    <property type="match status" value="1"/>
</dbReference>
<proteinExistence type="predicted"/>
<keyword evidence="3" id="KW-1133">Transmembrane helix</keyword>
<evidence type="ECO:0000256" key="2">
    <source>
        <dbReference type="ARBA" id="ARBA00023134"/>
    </source>
</evidence>